<comment type="caution">
    <text evidence="3">The sequence shown here is derived from an EMBL/GenBank/DDBJ whole genome shotgun (WGS) entry which is preliminary data.</text>
</comment>
<feature type="region of interest" description="Disordered" evidence="1">
    <location>
        <begin position="49"/>
        <end position="82"/>
    </location>
</feature>
<proteinExistence type="predicted"/>
<gene>
    <name evidence="3" type="ORF">KHLLAP_LOCUS7986</name>
</gene>
<evidence type="ECO:0000256" key="2">
    <source>
        <dbReference type="SAM" id="SignalP"/>
    </source>
</evidence>
<evidence type="ECO:0000313" key="4">
    <source>
        <dbReference type="Proteomes" id="UP001295740"/>
    </source>
</evidence>
<evidence type="ECO:0000313" key="3">
    <source>
        <dbReference type="EMBL" id="CAJ2507518.1"/>
    </source>
</evidence>
<organism evidence="3 4">
    <name type="scientific">Anthostomella pinea</name>
    <dbReference type="NCBI Taxonomy" id="933095"/>
    <lineage>
        <taxon>Eukaryota</taxon>
        <taxon>Fungi</taxon>
        <taxon>Dikarya</taxon>
        <taxon>Ascomycota</taxon>
        <taxon>Pezizomycotina</taxon>
        <taxon>Sordariomycetes</taxon>
        <taxon>Xylariomycetidae</taxon>
        <taxon>Xylariales</taxon>
        <taxon>Xylariaceae</taxon>
        <taxon>Anthostomella</taxon>
    </lineage>
</organism>
<keyword evidence="2" id="KW-0732">Signal</keyword>
<reference evidence="3" key="1">
    <citation type="submission" date="2023-10" db="EMBL/GenBank/DDBJ databases">
        <authorList>
            <person name="Hackl T."/>
        </authorList>
    </citation>
    <scope>NUCLEOTIDE SEQUENCE</scope>
</reference>
<accession>A0AAI8YK32</accession>
<name>A0AAI8YK32_9PEZI</name>
<dbReference type="EMBL" id="CAUWAG010000010">
    <property type="protein sequence ID" value="CAJ2507518.1"/>
    <property type="molecule type" value="Genomic_DNA"/>
</dbReference>
<keyword evidence="4" id="KW-1185">Reference proteome</keyword>
<feature type="chain" id="PRO_5042504637" evidence="2">
    <location>
        <begin position="21"/>
        <end position="82"/>
    </location>
</feature>
<dbReference type="Proteomes" id="UP001295740">
    <property type="component" value="Unassembled WGS sequence"/>
</dbReference>
<evidence type="ECO:0000256" key="1">
    <source>
        <dbReference type="SAM" id="MobiDB-lite"/>
    </source>
</evidence>
<sequence>MKPTQHLLVALAAFFVVGLAVPLPGDVILDAPYKAKPYKTEVDQQAAVKRDDTLIDAPDAQKPYKDEVDQHAAAKRDDIRAR</sequence>
<feature type="compositionally biased region" description="Basic and acidic residues" evidence="1">
    <location>
        <begin position="62"/>
        <end position="82"/>
    </location>
</feature>
<feature type="signal peptide" evidence="2">
    <location>
        <begin position="1"/>
        <end position="20"/>
    </location>
</feature>
<dbReference type="AlphaFoldDB" id="A0AAI8YK32"/>
<protein>
    <submittedName>
        <fullName evidence="3">Uu.00g087040.m01.CDS01</fullName>
    </submittedName>
</protein>